<dbReference type="SUPFAM" id="SSF52540">
    <property type="entry name" value="P-loop containing nucleoside triphosphate hydrolases"/>
    <property type="match status" value="1"/>
</dbReference>
<dbReference type="Gramene" id="TKW02509">
    <property type="protein sequence ID" value="TKW02509"/>
    <property type="gene ID" value="SEVIR_8G245202v2"/>
</dbReference>
<keyword evidence="4" id="KW-0547">Nucleotide-binding</keyword>
<dbReference type="Gene3D" id="1.20.5.4130">
    <property type="match status" value="1"/>
</dbReference>
<dbReference type="Pfam" id="PF18052">
    <property type="entry name" value="Rx_N"/>
    <property type="match status" value="1"/>
</dbReference>
<reference evidence="10" key="1">
    <citation type="submission" date="2019-03" db="EMBL/GenBank/DDBJ databases">
        <title>WGS assembly of Setaria viridis.</title>
        <authorList>
            <person name="Huang P."/>
            <person name="Jenkins J."/>
            <person name="Grimwood J."/>
            <person name="Barry K."/>
            <person name="Healey A."/>
            <person name="Mamidi S."/>
            <person name="Sreedasyam A."/>
            <person name="Shu S."/>
            <person name="Feldman M."/>
            <person name="Wu J."/>
            <person name="Yu Y."/>
            <person name="Chen C."/>
            <person name="Johnson J."/>
            <person name="Rokhsar D."/>
            <person name="Baxter I."/>
            <person name="Schmutz J."/>
            <person name="Brutnell T."/>
            <person name="Kellogg E."/>
        </authorList>
    </citation>
    <scope>NUCLEOTIDE SEQUENCE [LARGE SCALE GENOMIC DNA]</scope>
</reference>
<keyword evidence="11" id="KW-1185">Reference proteome</keyword>
<name>A0A4U6TPH6_SETVI</name>
<dbReference type="GO" id="GO:0005524">
    <property type="term" value="F:ATP binding"/>
    <property type="evidence" value="ECO:0007669"/>
    <property type="project" value="UniProtKB-KW"/>
</dbReference>
<dbReference type="FunFam" id="1.10.10.10:FF:000322">
    <property type="entry name" value="Probable disease resistance protein At1g63360"/>
    <property type="match status" value="1"/>
</dbReference>
<evidence type="ECO:0000256" key="1">
    <source>
        <dbReference type="ARBA" id="ARBA00008894"/>
    </source>
</evidence>
<proteinExistence type="inferred from homology"/>
<dbReference type="Pfam" id="PF00931">
    <property type="entry name" value="NB-ARC"/>
    <property type="match status" value="1"/>
</dbReference>
<dbReference type="GO" id="GO:0002758">
    <property type="term" value="P:innate immune response-activating signaling pathway"/>
    <property type="evidence" value="ECO:0007669"/>
    <property type="project" value="UniProtKB-ARBA"/>
</dbReference>
<dbReference type="Pfam" id="PF23559">
    <property type="entry name" value="WHD_DRP"/>
    <property type="match status" value="1"/>
</dbReference>
<feature type="domain" description="Disease resistance N-terminal" evidence="8">
    <location>
        <begin position="10"/>
        <end position="95"/>
    </location>
</feature>
<dbReference type="GO" id="GO:0043531">
    <property type="term" value="F:ADP binding"/>
    <property type="evidence" value="ECO:0007669"/>
    <property type="project" value="InterPro"/>
</dbReference>
<feature type="domain" description="Disease resistance protein winged helix" evidence="9">
    <location>
        <begin position="435"/>
        <end position="515"/>
    </location>
</feature>
<feature type="domain" description="NB-ARC" evidence="7">
    <location>
        <begin position="186"/>
        <end position="351"/>
    </location>
</feature>
<dbReference type="InterPro" id="IPR058922">
    <property type="entry name" value="WHD_DRP"/>
</dbReference>
<dbReference type="PRINTS" id="PR00364">
    <property type="entry name" value="DISEASERSIST"/>
</dbReference>
<dbReference type="InterPro" id="IPR042197">
    <property type="entry name" value="Apaf_helical"/>
</dbReference>
<keyword evidence="6" id="KW-0067">ATP-binding</keyword>
<evidence type="ECO:0000256" key="5">
    <source>
        <dbReference type="ARBA" id="ARBA00022821"/>
    </source>
</evidence>
<keyword evidence="5" id="KW-0611">Plant defense</keyword>
<dbReference type="InterPro" id="IPR027417">
    <property type="entry name" value="P-loop_NTPase"/>
</dbReference>
<evidence type="ECO:0000259" key="7">
    <source>
        <dbReference type="Pfam" id="PF00931"/>
    </source>
</evidence>
<evidence type="ECO:0000313" key="10">
    <source>
        <dbReference type="EMBL" id="TKW02509.1"/>
    </source>
</evidence>
<evidence type="ECO:0000256" key="6">
    <source>
        <dbReference type="ARBA" id="ARBA00022840"/>
    </source>
</evidence>
<evidence type="ECO:0000259" key="8">
    <source>
        <dbReference type="Pfam" id="PF18052"/>
    </source>
</evidence>
<protein>
    <recommendedName>
        <fullName evidence="12">NB-ARC domain-containing protein</fullName>
    </recommendedName>
</protein>
<keyword evidence="3" id="KW-0677">Repeat</keyword>
<evidence type="ECO:0000256" key="3">
    <source>
        <dbReference type="ARBA" id="ARBA00022737"/>
    </source>
</evidence>
<dbReference type="InterPro" id="IPR036388">
    <property type="entry name" value="WH-like_DNA-bd_sf"/>
</dbReference>
<dbReference type="Proteomes" id="UP000298652">
    <property type="component" value="Chromosome 8"/>
</dbReference>
<gene>
    <name evidence="10" type="ORF">SEVIR_8G245202v2</name>
</gene>
<accession>A0A4U6TPH6</accession>
<dbReference type="AlphaFoldDB" id="A0A4U6TPH6"/>
<evidence type="ECO:0000313" key="11">
    <source>
        <dbReference type="Proteomes" id="UP000298652"/>
    </source>
</evidence>
<sequence>MAELVIGPLISMVKEKASSYLLDQYKMMEGMEEQRKTLERKLPAILHIIQDAEEKGASRPEVAAWLKDLKTAAYEANDVFDEFKYEALRREAKKKGHHSKLGAEVARPSRRFSEALRRGARNPIVFRYRMGKKLRKIVQTIEALVTEMNTFGFRHLQQAQPSRQWRQTDSIIIDSDRDILSRSRDREKKKIVGMLLDQASNMDLMVLPIVGMGGMGKTTFVQLIYNDPAIEKHFELRRWCCVSDDFDVSTIAINICQTNEKCREKSLQELQSIISGKLPDLIVLDDVWNRDADKWGKLKSCLKQGGKGSAVLTTTRDAQVAHIMTMGVAEAHNMENLSDEHLKEIVQSRAFCLQNPNIEEQDGILSGFVRRCVGSPLAAKAFGSMLSNRTSINEWKNILAKSNICSEKTGIYLFLKLSFDDLSSDMKQCFAFCALFPKDYEIDVDLLIQLWMAHDFITVQEDDNPETVGKYIFEELTRRSFFQDVRQTLPIGNFGRLSLRKSTICKIHDLMHDIAEGLKGRPEGG</sequence>
<evidence type="ECO:0008006" key="12">
    <source>
        <dbReference type="Google" id="ProtNLM"/>
    </source>
</evidence>
<dbReference type="OMA" id="CAWLESL"/>
<dbReference type="EMBL" id="CM016559">
    <property type="protein sequence ID" value="TKW02509.1"/>
    <property type="molecule type" value="Genomic_DNA"/>
</dbReference>
<dbReference type="InterPro" id="IPR041118">
    <property type="entry name" value="Rx_N"/>
</dbReference>
<evidence type="ECO:0000256" key="4">
    <source>
        <dbReference type="ARBA" id="ARBA00022741"/>
    </source>
</evidence>
<dbReference type="Gene3D" id="1.10.8.430">
    <property type="entry name" value="Helical domain of apoptotic protease-activating factors"/>
    <property type="match status" value="1"/>
</dbReference>
<dbReference type="GO" id="GO:0009626">
    <property type="term" value="P:plant-type hypersensitive response"/>
    <property type="evidence" value="ECO:0007669"/>
    <property type="project" value="UniProtKB-ARBA"/>
</dbReference>
<evidence type="ECO:0000259" key="9">
    <source>
        <dbReference type="Pfam" id="PF23559"/>
    </source>
</evidence>
<dbReference type="PANTHER" id="PTHR36766:SF55">
    <property type="entry name" value="OS11G0492900 PROTEIN"/>
    <property type="match status" value="1"/>
</dbReference>
<dbReference type="PANTHER" id="PTHR36766">
    <property type="entry name" value="PLANT BROAD-SPECTRUM MILDEW RESISTANCE PROTEIN RPW8"/>
    <property type="match status" value="1"/>
</dbReference>
<dbReference type="InterPro" id="IPR002182">
    <property type="entry name" value="NB-ARC"/>
</dbReference>
<dbReference type="Gene3D" id="1.10.10.10">
    <property type="entry name" value="Winged helix-like DNA-binding domain superfamily/Winged helix DNA-binding domain"/>
    <property type="match status" value="1"/>
</dbReference>
<evidence type="ECO:0000256" key="2">
    <source>
        <dbReference type="ARBA" id="ARBA00022614"/>
    </source>
</evidence>
<dbReference type="GO" id="GO:0042742">
    <property type="term" value="P:defense response to bacterium"/>
    <property type="evidence" value="ECO:0007669"/>
    <property type="project" value="UniProtKB-ARBA"/>
</dbReference>
<dbReference type="Gene3D" id="3.40.50.300">
    <property type="entry name" value="P-loop containing nucleotide triphosphate hydrolases"/>
    <property type="match status" value="1"/>
</dbReference>
<organism evidence="10 11">
    <name type="scientific">Setaria viridis</name>
    <name type="common">Green bristlegrass</name>
    <name type="synonym">Setaria italica subsp. viridis</name>
    <dbReference type="NCBI Taxonomy" id="4556"/>
    <lineage>
        <taxon>Eukaryota</taxon>
        <taxon>Viridiplantae</taxon>
        <taxon>Streptophyta</taxon>
        <taxon>Embryophyta</taxon>
        <taxon>Tracheophyta</taxon>
        <taxon>Spermatophyta</taxon>
        <taxon>Magnoliopsida</taxon>
        <taxon>Liliopsida</taxon>
        <taxon>Poales</taxon>
        <taxon>Poaceae</taxon>
        <taxon>PACMAD clade</taxon>
        <taxon>Panicoideae</taxon>
        <taxon>Panicodae</taxon>
        <taxon>Paniceae</taxon>
        <taxon>Cenchrinae</taxon>
        <taxon>Setaria</taxon>
    </lineage>
</organism>
<keyword evidence="2" id="KW-0433">Leucine-rich repeat</keyword>
<comment type="similarity">
    <text evidence="1">Belongs to the disease resistance NB-LRR family.</text>
</comment>